<comment type="caution">
    <text evidence="2">The sequence shown here is derived from an EMBL/GenBank/DDBJ whole genome shotgun (WGS) entry which is preliminary data.</text>
</comment>
<evidence type="ECO:0000313" key="3">
    <source>
        <dbReference type="Proteomes" id="UP000193986"/>
    </source>
</evidence>
<feature type="region of interest" description="Disordered" evidence="1">
    <location>
        <begin position="1"/>
        <end position="29"/>
    </location>
</feature>
<sequence length="324" mass="36115">MSSEHEHSTESEREHSTESDGSHGTESDVLHGTETVQSTSNLDHFSRLPPELIQMVTQQSVDDMAMSGWGVLKRAKWLASLRRTSKKTNYALLGPTSLGSEMWPIFTLPTTDDSASKARFAQCLRFVSNPNVTMENLTIPHGIGEVKYLQLELSSEQEDELVFDALARQKDRLKIRSVCVDLKSYTGAERPEVFESVIEFLNHLNSADEVCYSNTPIGFSDNLFSFMPTLASTTVICSSNDEMPSDGSEVRPLKFVEGWLNTHGLELPSFTLALPREYSNDSVKTIKGRMIEMAAQVCAHDNISLPEGTSLAEILQCTNDWTHF</sequence>
<protein>
    <submittedName>
        <fullName evidence="2">Uncharacterized protein</fullName>
    </submittedName>
</protein>
<evidence type="ECO:0000313" key="2">
    <source>
        <dbReference type="EMBL" id="ORY21471.1"/>
    </source>
</evidence>
<dbReference type="Proteomes" id="UP000193986">
    <property type="component" value="Unassembled WGS sequence"/>
</dbReference>
<keyword evidence="3" id="KW-1185">Reference proteome</keyword>
<proteinExistence type="predicted"/>
<dbReference type="EMBL" id="MCFC01000110">
    <property type="protein sequence ID" value="ORY21471.1"/>
    <property type="molecule type" value="Genomic_DNA"/>
</dbReference>
<gene>
    <name evidence="2" type="ORF">BCR39DRAFT_562644</name>
</gene>
<reference evidence="2 3" key="1">
    <citation type="submission" date="2016-07" db="EMBL/GenBank/DDBJ databases">
        <title>Pervasive Adenine N6-methylation of Active Genes in Fungi.</title>
        <authorList>
            <consortium name="DOE Joint Genome Institute"/>
            <person name="Mondo S.J."/>
            <person name="Dannebaum R.O."/>
            <person name="Kuo R.C."/>
            <person name="Labutti K."/>
            <person name="Haridas S."/>
            <person name="Kuo A."/>
            <person name="Salamov A."/>
            <person name="Ahrendt S.R."/>
            <person name="Lipzen A."/>
            <person name="Sullivan W."/>
            <person name="Andreopoulos W.B."/>
            <person name="Clum A."/>
            <person name="Lindquist E."/>
            <person name="Daum C."/>
            <person name="Ramamoorthy G.K."/>
            <person name="Gryganskyi A."/>
            <person name="Culley D."/>
            <person name="Magnuson J.K."/>
            <person name="James T.Y."/>
            <person name="O'Malley M.A."/>
            <person name="Stajich J.E."/>
            <person name="Spatafora J.W."/>
            <person name="Visel A."/>
            <person name="Grigoriev I.V."/>
        </authorList>
    </citation>
    <scope>NUCLEOTIDE SEQUENCE [LARGE SCALE GENOMIC DNA]</scope>
    <source>
        <strain evidence="2 3">68-887.2</strain>
    </source>
</reference>
<evidence type="ECO:0000256" key="1">
    <source>
        <dbReference type="SAM" id="MobiDB-lite"/>
    </source>
</evidence>
<organism evidence="2 3">
    <name type="scientific">Naematelia encephala</name>
    <dbReference type="NCBI Taxonomy" id="71784"/>
    <lineage>
        <taxon>Eukaryota</taxon>
        <taxon>Fungi</taxon>
        <taxon>Dikarya</taxon>
        <taxon>Basidiomycota</taxon>
        <taxon>Agaricomycotina</taxon>
        <taxon>Tremellomycetes</taxon>
        <taxon>Tremellales</taxon>
        <taxon>Naemateliaceae</taxon>
        <taxon>Naematelia</taxon>
    </lineage>
</organism>
<accession>A0A1Y2AG03</accession>
<dbReference type="InParanoid" id="A0A1Y2AG03"/>
<name>A0A1Y2AG03_9TREE</name>
<dbReference type="AlphaFoldDB" id="A0A1Y2AG03"/>